<reference evidence="2" key="2">
    <citation type="submission" date="2015-06" db="UniProtKB">
        <authorList>
            <consortium name="EnsemblPlants"/>
        </authorList>
    </citation>
    <scope>IDENTIFICATION</scope>
    <source>
        <strain evidence="2">DM1-3 516 R44</strain>
    </source>
</reference>
<dbReference type="PaxDb" id="4113-PGSC0003DMT400092114"/>
<feature type="region of interest" description="Disordered" evidence="1">
    <location>
        <begin position="1"/>
        <end position="35"/>
    </location>
</feature>
<feature type="compositionally biased region" description="Basic residues" evidence="1">
    <location>
        <begin position="20"/>
        <end position="31"/>
    </location>
</feature>
<evidence type="ECO:0000313" key="3">
    <source>
        <dbReference type="Proteomes" id="UP000011115"/>
    </source>
</evidence>
<dbReference type="HOGENOM" id="CLU_029307_2_3_1"/>
<dbReference type="Proteomes" id="UP000011115">
    <property type="component" value="Unassembled WGS sequence"/>
</dbReference>
<feature type="compositionally biased region" description="Low complexity" evidence="1">
    <location>
        <begin position="123"/>
        <end position="141"/>
    </location>
</feature>
<sequence>MPGKVGTWIKEQRKDTNLQKGRKRAERTKKSKPSDHKVHLEHCIDEINLTQLMETQFELCQCVGVTRDKMRDIEVTPTSSTDIWRMEVEYTREEADRRRAASVDTSPVVDINSILAEAPLPTPASGPSCTSTSSQTPSTSTTSQLTKITLAMLLNMGYLAHSIDVRATRLEVAVPWMIDSAILVALTPLRTSIDTLTRRVETYLRKDVDYLKSTDFTSLLEATDDVDVSTTFKLPLATTEDIHMDDIATDESEAKIDEKQIEMPNETIYGDLPYLEETILQLVIQTSLTETSMAGPSGSSVADVTPGTNAQDQSVAPDTDTPTDGVTA</sequence>
<dbReference type="Gramene" id="PGSC0003DMT400092114">
    <property type="protein sequence ID" value="PGSC0003DMT400092114"/>
    <property type="gene ID" value="PGSC0003DMG400041685"/>
</dbReference>
<evidence type="ECO:0000313" key="2">
    <source>
        <dbReference type="EnsemblPlants" id="PGSC0003DMT400092114"/>
    </source>
</evidence>
<proteinExistence type="predicted"/>
<keyword evidence="3" id="KW-1185">Reference proteome</keyword>
<feature type="region of interest" description="Disordered" evidence="1">
    <location>
        <begin position="118"/>
        <end position="141"/>
    </location>
</feature>
<dbReference type="EnsemblPlants" id="PGSC0003DMT400092114">
    <property type="protein sequence ID" value="PGSC0003DMT400092114"/>
    <property type="gene ID" value="PGSC0003DMG400041685"/>
</dbReference>
<reference evidence="3" key="1">
    <citation type="journal article" date="2011" name="Nature">
        <title>Genome sequence and analysis of the tuber crop potato.</title>
        <authorList>
            <consortium name="The Potato Genome Sequencing Consortium"/>
        </authorList>
    </citation>
    <scope>NUCLEOTIDE SEQUENCE [LARGE SCALE GENOMIC DNA]</scope>
    <source>
        <strain evidence="3">cv. DM1-3 516 R44</strain>
    </source>
</reference>
<dbReference type="InParanoid" id="M1DP44"/>
<accession>M1DP44</accession>
<organism evidence="2 3">
    <name type="scientific">Solanum tuberosum</name>
    <name type="common">Potato</name>
    <dbReference type="NCBI Taxonomy" id="4113"/>
    <lineage>
        <taxon>Eukaryota</taxon>
        <taxon>Viridiplantae</taxon>
        <taxon>Streptophyta</taxon>
        <taxon>Embryophyta</taxon>
        <taxon>Tracheophyta</taxon>
        <taxon>Spermatophyta</taxon>
        <taxon>Magnoliopsida</taxon>
        <taxon>eudicotyledons</taxon>
        <taxon>Gunneridae</taxon>
        <taxon>Pentapetalae</taxon>
        <taxon>asterids</taxon>
        <taxon>lamiids</taxon>
        <taxon>Solanales</taxon>
        <taxon>Solanaceae</taxon>
        <taxon>Solanoideae</taxon>
        <taxon>Solaneae</taxon>
        <taxon>Solanum</taxon>
    </lineage>
</organism>
<protein>
    <submittedName>
        <fullName evidence="2">Polyprotein protein</fullName>
    </submittedName>
</protein>
<dbReference type="AlphaFoldDB" id="M1DP44"/>
<name>M1DP44_SOLTU</name>
<feature type="region of interest" description="Disordered" evidence="1">
    <location>
        <begin position="291"/>
        <end position="328"/>
    </location>
</feature>
<evidence type="ECO:0000256" key="1">
    <source>
        <dbReference type="SAM" id="MobiDB-lite"/>
    </source>
</evidence>